<organism evidence="1">
    <name type="scientific">Oryza punctata</name>
    <name type="common">Red rice</name>
    <dbReference type="NCBI Taxonomy" id="4537"/>
    <lineage>
        <taxon>Eukaryota</taxon>
        <taxon>Viridiplantae</taxon>
        <taxon>Streptophyta</taxon>
        <taxon>Embryophyta</taxon>
        <taxon>Tracheophyta</taxon>
        <taxon>Spermatophyta</taxon>
        <taxon>Magnoliopsida</taxon>
        <taxon>Liliopsida</taxon>
        <taxon>Poales</taxon>
        <taxon>Poaceae</taxon>
        <taxon>BOP clade</taxon>
        <taxon>Oryzoideae</taxon>
        <taxon>Oryzeae</taxon>
        <taxon>Oryzinae</taxon>
        <taxon>Oryza</taxon>
    </lineage>
</organism>
<evidence type="ECO:0000313" key="2">
    <source>
        <dbReference type="Proteomes" id="UP000026962"/>
    </source>
</evidence>
<keyword evidence="2" id="KW-1185">Reference proteome</keyword>
<proteinExistence type="predicted"/>
<evidence type="ECO:0000313" key="1">
    <source>
        <dbReference type="EnsemblPlants" id="OPUNC10G16060.1"/>
    </source>
</evidence>
<dbReference type="Proteomes" id="UP000026962">
    <property type="component" value="Chromosome 10"/>
</dbReference>
<dbReference type="EnsemblPlants" id="OPUNC10G16060.1">
    <property type="protein sequence ID" value="OPUNC10G16060.1"/>
    <property type="gene ID" value="OPUNC10G16060"/>
</dbReference>
<reference evidence="1" key="1">
    <citation type="submission" date="2015-04" db="UniProtKB">
        <authorList>
            <consortium name="EnsemblPlants"/>
        </authorList>
    </citation>
    <scope>IDENTIFICATION</scope>
</reference>
<reference evidence="1" key="2">
    <citation type="submission" date="2018-05" db="EMBL/GenBank/DDBJ databases">
        <title>OpunRS2 (Oryza punctata Reference Sequence Version 2).</title>
        <authorList>
            <person name="Zhang J."/>
            <person name="Kudrna D."/>
            <person name="Lee S."/>
            <person name="Talag J."/>
            <person name="Welchert J."/>
            <person name="Wing R.A."/>
        </authorList>
    </citation>
    <scope>NUCLEOTIDE SEQUENCE [LARGE SCALE GENOMIC DNA]</scope>
</reference>
<protein>
    <submittedName>
        <fullName evidence="1">Uncharacterized protein</fullName>
    </submittedName>
</protein>
<dbReference type="AlphaFoldDB" id="A0A0E0MAF4"/>
<dbReference type="HOGENOM" id="CLU_2626210_0_0_1"/>
<dbReference type="Gramene" id="OPUNC10G16060.1">
    <property type="protein sequence ID" value="OPUNC10G16060.1"/>
    <property type="gene ID" value="OPUNC10G16060"/>
</dbReference>
<name>A0A0E0MAF4_ORYPU</name>
<accession>A0A0E0MAF4</accession>
<sequence length="78" mass="8568">MRVFLTTSSFTSAGDDCQRSKSRVGDVAIMPRIRCTFASHARSFSQGVSLQPPLTQQQLAISSSAICAVLWKRMTMDV</sequence>